<gene>
    <name evidence="1" type="ORF">BofuT4_P096370.1</name>
</gene>
<name>G2YDT1_BOTF4</name>
<evidence type="ECO:0000313" key="1">
    <source>
        <dbReference type="EMBL" id="CCD49929.1"/>
    </source>
</evidence>
<organism evidence="1 2">
    <name type="scientific">Botryotinia fuckeliana (strain T4)</name>
    <name type="common">Noble rot fungus</name>
    <name type="synonym">Botrytis cinerea</name>
    <dbReference type="NCBI Taxonomy" id="999810"/>
    <lineage>
        <taxon>Eukaryota</taxon>
        <taxon>Fungi</taxon>
        <taxon>Dikarya</taxon>
        <taxon>Ascomycota</taxon>
        <taxon>Pezizomycotina</taxon>
        <taxon>Leotiomycetes</taxon>
        <taxon>Helotiales</taxon>
        <taxon>Sclerotiniaceae</taxon>
        <taxon>Botrytis</taxon>
    </lineage>
</organism>
<protein>
    <submittedName>
        <fullName evidence="1">Uncharacterized protein</fullName>
    </submittedName>
</protein>
<accession>G2YDT1</accession>
<dbReference type="HOGENOM" id="CLU_2209615_0_0_1"/>
<reference evidence="2" key="1">
    <citation type="journal article" date="2011" name="PLoS Genet.">
        <title>Genomic analysis of the necrotrophic fungal pathogens Sclerotinia sclerotiorum and Botrytis cinerea.</title>
        <authorList>
            <person name="Amselem J."/>
            <person name="Cuomo C.A."/>
            <person name="van Kan J.A."/>
            <person name="Viaud M."/>
            <person name="Benito E.P."/>
            <person name="Couloux A."/>
            <person name="Coutinho P.M."/>
            <person name="de Vries R.P."/>
            <person name="Dyer P.S."/>
            <person name="Fillinger S."/>
            <person name="Fournier E."/>
            <person name="Gout L."/>
            <person name="Hahn M."/>
            <person name="Kohn L."/>
            <person name="Lapalu N."/>
            <person name="Plummer K.M."/>
            <person name="Pradier J.M."/>
            <person name="Quevillon E."/>
            <person name="Sharon A."/>
            <person name="Simon A."/>
            <person name="ten Have A."/>
            <person name="Tudzynski B."/>
            <person name="Tudzynski P."/>
            <person name="Wincker P."/>
            <person name="Andrew M."/>
            <person name="Anthouard V."/>
            <person name="Beever R.E."/>
            <person name="Beffa R."/>
            <person name="Benoit I."/>
            <person name="Bouzid O."/>
            <person name="Brault B."/>
            <person name="Chen Z."/>
            <person name="Choquer M."/>
            <person name="Collemare J."/>
            <person name="Cotton P."/>
            <person name="Danchin E.G."/>
            <person name="Da Silva C."/>
            <person name="Gautier A."/>
            <person name="Giraud C."/>
            <person name="Giraud T."/>
            <person name="Gonzalez C."/>
            <person name="Grossetete S."/>
            <person name="Guldener U."/>
            <person name="Henrissat B."/>
            <person name="Howlett B.J."/>
            <person name="Kodira C."/>
            <person name="Kretschmer M."/>
            <person name="Lappartient A."/>
            <person name="Leroch M."/>
            <person name="Levis C."/>
            <person name="Mauceli E."/>
            <person name="Neuveglise C."/>
            <person name="Oeser B."/>
            <person name="Pearson M."/>
            <person name="Poulain J."/>
            <person name="Poussereau N."/>
            <person name="Quesneville H."/>
            <person name="Rascle C."/>
            <person name="Schumacher J."/>
            <person name="Segurens B."/>
            <person name="Sexton A."/>
            <person name="Silva E."/>
            <person name="Sirven C."/>
            <person name="Soanes D.M."/>
            <person name="Talbot N.J."/>
            <person name="Templeton M."/>
            <person name="Yandava C."/>
            <person name="Yarden O."/>
            <person name="Zeng Q."/>
            <person name="Rollins J.A."/>
            <person name="Lebrun M.H."/>
            <person name="Dickman M."/>
        </authorList>
    </citation>
    <scope>NUCLEOTIDE SEQUENCE [LARGE SCALE GENOMIC DNA]</scope>
    <source>
        <strain evidence="2">T4</strain>
    </source>
</reference>
<sequence length="107" mass="12058">MLADDIRKSNFEATNDVAGLYLLRNPLAYFGPHLISLMRVELGWLKFLDLGRACPRDSPECASPVTAGAHIQGFKRPLPHCFVATGRTLQSFSRQGWRRDFLIVLLD</sequence>
<dbReference type="Proteomes" id="UP000008177">
    <property type="component" value="Unplaced contigs"/>
</dbReference>
<evidence type="ECO:0000313" key="2">
    <source>
        <dbReference type="Proteomes" id="UP000008177"/>
    </source>
</evidence>
<dbReference type="EMBL" id="FQ790321">
    <property type="protein sequence ID" value="CCD49929.1"/>
    <property type="molecule type" value="Genomic_DNA"/>
</dbReference>
<proteinExistence type="predicted"/>
<dbReference type="InParanoid" id="G2YDT1"/>
<dbReference type="AlphaFoldDB" id="G2YDT1"/>